<gene>
    <name evidence="1" type="ORF">SMN809_LOCUS48698</name>
</gene>
<evidence type="ECO:0000313" key="1">
    <source>
        <dbReference type="EMBL" id="CAF4835794.1"/>
    </source>
</evidence>
<feature type="non-terminal residue" evidence="1">
    <location>
        <position position="46"/>
    </location>
</feature>
<proteinExistence type="predicted"/>
<evidence type="ECO:0000313" key="2">
    <source>
        <dbReference type="Proteomes" id="UP000676336"/>
    </source>
</evidence>
<dbReference type="EMBL" id="CAJOBI010157089">
    <property type="protein sequence ID" value="CAF4835794.1"/>
    <property type="molecule type" value="Genomic_DNA"/>
</dbReference>
<comment type="caution">
    <text evidence="1">The sequence shown here is derived from an EMBL/GenBank/DDBJ whole genome shotgun (WGS) entry which is preliminary data.</text>
</comment>
<dbReference type="Proteomes" id="UP000676336">
    <property type="component" value="Unassembled WGS sequence"/>
</dbReference>
<dbReference type="AlphaFoldDB" id="A0A8S3BIP8"/>
<protein>
    <submittedName>
        <fullName evidence="1">Uncharacterized protein</fullName>
    </submittedName>
</protein>
<organism evidence="1 2">
    <name type="scientific">Rotaria magnacalcarata</name>
    <dbReference type="NCBI Taxonomy" id="392030"/>
    <lineage>
        <taxon>Eukaryota</taxon>
        <taxon>Metazoa</taxon>
        <taxon>Spiralia</taxon>
        <taxon>Gnathifera</taxon>
        <taxon>Rotifera</taxon>
        <taxon>Eurotatoria</taxon>
        <taxon>Bdelloidea</taxon>
        <taxon>Philodinida</taxon>
        <taxon>Philodinidae</taxon>
        <taxon>Rotaria</taxon>
    </lineage>
</organism>
<name>A0A8S3BIP8_9BILA</name>
<reference evidence="1" key="1">
    <citation type="submission" date="2021-02" db="EMBL/GenBank/DDBJ databases">
        <authorList>
            <person name="Nowell W R."/>
        </authorList>
    </citation>
    <scope>NUCLEOTIDE SEQUENCE</scope>
</reference>
<accession>A0A8S3BIP8</accession>
<sequence>MFRPNTLLDDVQSSPWLIFGDACICSYSLLLNLCHDGSATPRMPLP</sequence>